<organism evidence="2 3">
    <name type="scientific">Aquibium carbonis</name>
    <dbReference type="NCBI Taxonomy" id="2495581"/>
    <lineage>
        <taxon>Bacteria</taxon>
        <taxon>Pseudomonadati</taxon>
        <taxon>Pseudomonadota</taxon>
        <taxon>Alphaproteobacteria</taxon>
        <taxon>Hyphomicrobiales</taxon>
        <taxon>Phyllobacteriaceae</taxon>
        <taxon>Aquibium</taxon>
    </lineage>
</organism>
<protein>
    <submittedName>
        <fullName evidence="2">NAD-dependent epimerase/dehydratase family protein</fullName>
    </submittedName>
</protein>
<dbReference type="Proteomes" id="UP000278398">
    <property type="component" value="Unassembled WGS sequence"/>
</dbReference>
<name>A0A3R9ZNG7_9HYPH</name>
<dbReference type="PANTHER" id="PTHR43245">
    <property type="entry name" value="BIFUNCTIONAL POLYMYXIN RESISTANCE PROTEIN ARNA"/>
    <property type="match status" value="1"/>
</dbReference>
<evidence type="ECO:0000313" key="3">
    <source>
        <dbReference type="Proteomes" id="UP000278398"/>
    </source>
</evidence>
<dbReference type="InterPro" id="IPR036291">
    <property type="entry name" value="NAD(P)-bd_dom_sf"/>
</dbReference>
<gene>
    <name evidence="2" type="ORF">EJC49_21855</name>
</gene>
<dbReference type="InterPro" id="IPR050177">
    <property type="entry name" value="Lipid_A_modif_metabolic_enz"/>
</dbReference>
<dbReference type="SUPFAM" id="SSF51735">
    <property type="entry name" value="NAD(P)-binding Rossmann-fold domains"/>
    <property type="match status" value="1"/>
</dbReference>
<dbReference type="RefSeq" id="WP_126702048.1">
    <property type="nucleotide sequence ID" value="NZ_RWKW01000099.1"/>
</dbReference>
<comment type="caution">
    <text evidence="2">The sequence shown here is derived from an EMBL/GenBank/DDBJ whole genome shotgun (WGS) entry which is preliminary data.</text>
</comment>
<dbReference type="InterPro" id="IPR001509">
    <property type="entry name" value="Epimerase_deHydtase"/>
</dbReference>
<sequence length="298" mass="31149">MRVLVTGGGGFIGAWILRELAREGFIPVVLDRADDRTKVGHIAGLDFAAGLEWVSADIADTRAVVDAARGCERIIHLAGLLTPACRADPILGAQVNLLGTLNAFLAAREHGMPSVIYMSSIGVFGPDGGPEPHPTTLYGAYKLASEHSARAFFEDDGIASIGFRPYVVYGPGRDGGLSAGPTLACRAAARGEAYTMPITGSFDMIHVADVAAAFVQAVRMPLAGAHVVNLLGQSTSADDVVAAIREAVPGARIDCAGDPMPIACPDRDAALASLLPDWRPTDLETGLRSTIDFYRGPA</sequence>
<dbReference type="AlphaFoldDB" id="A0A3R9ZNG7"/>
<keyword evidence="3" id="KW-1185">Reference proteome</keyword>
<accession>A0A3R9ZNG7</accession>
<evidence type="ECO:0000259" key="1">
    <source>
        <dbReference type="Pfam" id="PF01370"/>
    </source>
</evidence>
<dbReference type="CDD" id="cd08946">
    <property type="entry name" value="SDR_e"/>
    <property type="match status" value="1"/>
</dbReference>
<feature type="domain" description="NAD-dependent epimerase/dehydratase" evidence="1">
    <location>
        <begin position="3"/>
        <end position="229"/>
    </location>
</feature>
<dbReference type="Gene3D" id="3.40.50.720">
    <property type="entry name" value="NAD(P)-binding Rossmann-like Domain"/>
    <property type="match status" value="1"/>
</dbReference>
<dbReference type="OrthoDB" id="9801785at2"/>
<dbReference type="Pfam" id="PF01370">
    <property type="entry name" value="Epimerase"/>
    <property type="match status" value="1"/>
</dbReference>
<proteinExistence type="predicted"/>
<evidence type="ECO:0000313" key="2">
    <source>
        <dbReference type="EMBL" id="RST83905.1"/>
    </source>
</evidence>
<dbReference type="EMBL" id="RWKW01000099">
    <property type="protein sequence ID" value="RST83905.1"/>
    <property type="molecule type" value="Genomic_DNA"/>
</dbReference>
<reference evidence="2 3" key="1">
    <citation type="submission" date="2018-12" db="EMBL/GenBank/DDBJ databases">
        <title>Mesorhizobium carbonis sp. nov., isolated from coal mine water.</title>
        <authorList>
            <person name="Xin W."/>
            <person name="Xu Z."/>
            <person name="Xiang F."/>
            <person name="Zhang J."/>
            <person name="Xi L."/>
            <person name="Liu J."/>
        </authorList>
    </citation>
    <scope>NUCLEOTIDE SEQUENCE [LARGE SCALE GENOMIC DNA]</scope>
    <source>
        <strain evidence="2 3">B2.3</strain>
    </source>
</reference>